<reference evidence="5" key="1">
    <citation type="submission" date="2021-02" db="EMBL/GenBank/DDBJ databases">
        <title>Natrosporangium hydrolyticum gen. nov., sp. nov, a haloalkaliphilic actinobacterium from a soda solonchak soil.</title>
        <authorList>
            <person name="Sorokin D.Y."/>
            <person name="Khijniak T.V."/>
            <person name="Zakharycheva A.P."/>
            <person name="Boueva O.V."/>
            <person name="Ariskina E.V."/>
            <person name="Hahnke R.L."/>
            <person name="Bunk B."/>
            <person name="Sproer C."/>
            <person name="Schumann P."/>
            <person name="Evtushenko L.I."/>
            <person name="Kublanov I.V."/>
        </authorList>
    </citation>
    <scope>NUCLEOTIDE SEQUENCE</scope>
    <source>
        <strain evidence="5">DSM 106523</strain>
    </source>
</reference>
<evidence type="ECO:0000313" key="6">
    <source>
        <dbReference type="Proteomes" id="UP000662857"/>
    </source>
</evidence>
<dbReference type="PANTHER" id="PTHR16305">
    <property type="entry name" value="TESTICULAR SOLUBLE ADENYLYL CYCLASE"/>
    <property type="match status" value="1"/>
</dbReference>
<dbReference type="SUPFAM" id="SSF52540">
    <property type="entry name" value="P-loop containing nucleoside triphosphate hydrolases"/>
    <property type="match status" value="1"/>
</dbReference>
<feature type="region of interest" description="Disordered" evidence="3">
    <location>
        <begin position="840"/>
        <end position="875"/>
    </location>
</feature>
<dbReference type="GO" id="GO:0006355">
    <property type="term" value="P:regulation of DNA-templated transcription"/>
    <property type="evidence" value="ECO:0007669"/>
    <property type="project" value="InterPro"/>
</dbReference>
<evidence type="ECO:0000256" key="2">
    <source>
        <dbReference type="ARBA" id="ARBA00022840"/>
    </source>
</evidence>
<dbReference type="Proteomes" id="UP000662857">
    <property type="component" value="Chromosome"/>
</dbReference>
<dbReference type="Gene3D" id="1.25.40.10">
    <property type="entry name" value="Tetratricopeptide repeat domain"/>
    <property type="match status" value="1"/>
</dbReference>
<dbReference type="InterPro" id="IPR041664">
    <property type="entry name" value="AAA_16"/>
</dbReference>
<dbReference type="Gene3D" id="1.10.10.10">
    <property type="entry name" value="Winged helix-like DNA-binding domain superfamily/Winged helix DNA-binding domain"/>
    <property type="match status" value="1"/>
</dbReference>
<dbReference type="InterPro" id="IPR011990">
    <property type="entry name" value="TPR-like_helical_dom_sf"/>
</dbReference>
<dbReference type="GO" id="GO:0005524">
    <property type="term" value="F:ATP binding"/>
    <property type="evidence" value="ECO:0007669"/>
    <property type="project" value="UniProtKB-KW"/>
</dbReference>
<gene>
    <name evidence="5" type="ORF">JQS43_06800</name>
</gene>
<protein>
    <submittedName>
        <fullName evidence="5">AAA family ATPase</fullName>
    </submittedName>
</protein>
<accession>A0A895YE10</accession>
<dbReference type="PRINTS" id="PR00038">
    <property type="entry name" value="HTHLUXR"/>
</dbReference>
<dbReference type="SMART" id="SM00421">
    <property type="entry name" value="HTH_LUXR"/>
    <property type="match status" value="1"/>
</dbReference>
<dbReference type="Pfam" id="PF00196">
    <property type="entry name" value="GerE"/>
    <property type="match status" value="1"/>
</dbReference>
<dbReference type="GO" id="GO:0003677">
    <property type="term" value="F:DNA binding"/>
    <property type="evidence" value="ECO:0007669"/>
    <property type="project" value="InterPro"/>
</dbReference>
<dbReference type="InterPro" id="IPR016032">
    <property type="entry name" value="Sig_transdc_resp-reg_C-effctor"/>
</dbReference>
<dbReference type="AlphaFoldDB" id="A0A895YE10"/>
<keyword evidence="1" id="KW-0547">Nucleotide-binding</keyword>
<dbReference type="KEGG" id="nhy:JQS43_06800"/>
<sequence length="939" mass="101321">MGDSLKECETGRGQTVVIGGGLASGKTELLQAFTEQVIQSGSTLLSATGAHAERALRMGVIGQLLFDVALQPDLADRLAKFASSESEPTGPGGAEEVGEAHPDRTVLRYADVRMVQSLTSALLGLANDNPLVILVDDIQFVDADSLQVLLSLRRRMRSARVLLVMTEWQRPSLARPLLRAEVTRQPQRRITLGPLSRAGVSDLFDQEGGLDSATGFVGRCFDVSGGNPLLLSALVEDQRSAGQPTDGRELTRAAASLDAAATGPVLGQSYRAAVLDCFHRWEPRFLRIAHGLAVLGRAADAELVSKLLVIRVHLVAEALDVFTAAGLLVDGNFRCDPVRTIVLDSLSAVEAAWLHLRAAELLYETGADTVEVARHLVVADAVPGPWAVRVLRQAADHSSGDDAELAAQSLELAMQACEHERDKLAFRVALVRLAWRANPTAVARHVKPLHDALCAGDLAYRDAVPIIRHLLWQGELAAATEQLTLAHTSAGPTDVWTLAELKISVGWLFGPAGERCCGELQTTLHAPERGGLASNPWLRAASSLSTMWSRGPTDEVVSSAEHILQGCLGEVAPEVGAVALLALVYGDRLRRATYWCDMLQDEAVRRRATTWQALVGAVRAEIAWRQGDLARASADGQSALALLHNQSWGILVALPLSVTVLANTAMGRHSRAAELLERPVPERLYESPLGARYLHASGHHQLATGRTLAALDDFERAAALSRKWGVDLPVALPWRSDLALAQLRLGRRKSARDLVTEQLERPASMLGVRARGVALRLQAASVELKDRVPLLRDAVSTLERSGDRLELARALTELGQAHRELGELGRARLVLRRAGQEAKECGAQLHTGQPPGRADQEARKPAKSSPPPATAGDNLSEAELKVAMLAAVGHTNREIGRKLYITVSTVEQHLTRVYRKLQVSRRTDLPSELSRHGVSAHAM</sequence>
<dbReference type="InterPro" id="IPR000792">
    <property type="entry name" value="Tscrpt_reg_LuxR_C"/>
</dbReference>
<evidence type="ECO:0000259" key="4">
    <source>
        <dbReference type="PROSITE" id="PS50043"/>
    </source>
</evidence>
<organism evidence="5 6">
    <name type="scientific">Natronosporangium hydrolyticum</name>
    <dbReference type="NCBI Taxonomy" id="2811111"/>
    <lineage>
        <taxon>Bacteria</taxon>
        <taxon>Bacillati</taxon>
        <taxon>Actinomycetota</taxon>
        <taxon>Actinomycetes</taxon>
        <taxon>Micromonosporales</taxon>
        <taxon>Micromonosporaceae</taxon>
        <taxon>Natronosporangium</taxon>
    </lineage>
</organism>
<feature type="region of interest" description="Disordered" evidence="3">
    <location>
        <begin position="81"/>
        <end position="101"/>
    </location>
</feature>
<proteinExistence type="predicted"/>
<dbReference type="PROSITE" id="PS50043">
    <property type="entry name" value="HTH_LUXR_2"/>
    <property type="match status" value="1"/>
</dbReference>
<dbReference type="SUPFAM" id="SSF48452">
    <property type="entry name" value="TPR-like"/>
    <property type="match status" value="1"/>
</dbReference>
<evidence type="ECO:0000256" key="3">
    <source>
        <dbReference type="SAM" id="MobiDB-lite"/>
    </source>
</evidence>
<dbReference type="PROSITE" id="PS00622">
    <property type="entry name" value="HTH_LUXR_1"/>
    <property type="match status" value="1"/>
</dbReference>
<evidence type="ECO:0000256" key="1">
    <source>
        <dbReference type="ARBA" id="ARBA00022741"/>
    </source>
</evidence>
<feature type="domain" description="HTH luxR-type" evidence="4">
    <location>
        <begin position="868"/>
        <end position="933"/>
    </location>
</feature>
<evidence type="ECO:0000313" key="5">
    <source>
        <dbReference type="EMBL" id="QSB16017.1"/>
    </source>
</evidence>
<dbReference type="Pfam" id="PF13191">
    <property type="entry name" value="AAA_16"/>
    <property type="match status" value="1"/>
</dbReference>
<dbReference type="GO" id="GO:0005737">
    <property type="term" value="C:cytoplasm"/>
    <property type="evidence" value="ECO:0007669"/>
    <property type="project" value="TreeGrafter"/>
</dbReference>
<name>A0A895YE10_9ACTN</name>
<keyword evidence="2" id="KW-0067">ATP-binding</keyword>
<dbReference type="CDD" id="cd06170">
    <property type="entry name" value="LuxR_C_like"/>
    <property type="match status" value="1"/>
</dbReference>
<dbReference type="SUPFAM" id="SSF46894">
    <property type="entry name" value="C-terminal effector domain of the bipartite response regulators"/>
    <property type="match status" value="1"/>
</dbReference>
<dbReference type="InterPro" id="IPR027417">
    <property type="entry name" value="P-loop_NTPase"/>
</dbReference>
<keyword evidence="6" id="KW-1185">Reference proteome</keyword>
<dbReference type="EMBL" id="CP070499">
    <property type="protein sequence ID" value="QSB16017.1"/>
    <property type="molecule type" value="Genomic_DNA"/>
</dbReference>
<dbReference type="GO" id="GO:0004016">
    <property type="term" value="F:adenylate cyclase activity"/>
    <property type="evidence" value="ECO:0007669"/>
    <property type="project" value="TreeGrafter"/>
</dbReference>
<dbReference type="PANTHER" id="PTHR16305:SF35">
    <property type="entry name" value="TRANSCRIPTIONAL ACTIVATOR DOMAIN"/>
    <property type="match status" value="1"/>
</dbReference>
<dbReference type="InterPro" id="IPR036388">
    <property type="entry name" value="WH-like_DNA-bd_sf"/>
</dbReference>